<dbReference type="Proteomes" id="UP001152523">
    <property type="component" value="Unassembled WGS sequence"/>
</dbReference>
<evidence type="ECO:0000256" key="5">
    <source>
        <dbReference type="SAM" id="Phobius"/>
    </source>
</evidence>
<organism evidence="6 7">
    <name type="scientific">Cuscuta epithymum</name>
    <dbReference type="NCBI Taxonomy" id="186058"/>
    <lineage>
        <taxon>Eukaryota</taxon>
        <taxon>Viridiplantae</taxon>
        <taxon>Streptophyta</taxon>
        <taxon>Embryophyta</taxon>
        <taxon>Tracheophyta</taxon>
        <taxon>Spermatophyta</taxon>
        <taxon>Magnoliopsida</taxon>
        <taxon>eudicotyledons</taxon>
        <taxon>Gunneridae</taxon>
        <taxon>Pentapetalae</taxon>
        <taxon>asterids</taxon>
        <taxon>lamiids</taxon>
        <taxon>Solanales</taxon>
        <taxon>Convolvulaceae</taxon>
        <taxon>Cuscuteae</taxon>
        <taxon>Cuscuta</taxon>
        <taxon>Cuscuta subgen. Cuscuta</taxon>
    </lineage>
</organism>
<dbReference type="PANTHER" id="PTHR20661:SF0">
    <property type="entry name" value="PHOSPHATIDYLINOSITOL-GLYCAN BIOSYNTHESIS CLASS W PROTEIN"/>
    <property type="match status" value="1"/>
</dbReference>
<keyword evidence="7" id="KW-1185">Reference proteome</keyword>
<proteinExistence type="predicted"/>
<dbReference type="PIRSF" id="PIRSF017321">
    <property type="entry name" value="GWT1"/>
    <property type="match status" value="1"/>
</dbReference>
<feature type="transmembrane region" description="Helical" evidence="5">
    <location>
        <begin position="465"/>
        <end position="486"/>
    </location>
</feature>
<feature type="transmembrane region" description="Helical" evidence="5">
    <location>
        <begin position="97"/>
        <end position="119"/>
    </location>
</feature>
<gene>
    <name evidence="6" type="ORF">CEPIT_LOCUS31894</name>
</gene>
<feature type="transmembrane region" description="Helical" evidence="5">
    <location>
        <begin position="287"/>
        <end position="305"/>
    </location>
</feature>
<evidence type="ECO:0008006" key="8">
    <source>
        <dbReference type="Google" id="ProtNLM"/>
    </source>
</evidence>
<name>A0AAV0F9J0_9ASTE</name>
<evidence type="ECO:0000256" key="4">
    <source>
        <dbReference type="ARBA" id="ARBA00023136"/>
    </source>
</evidence>
<feature type="transmembrane region" description="Helical" evidence="5">
    <location>
        <begin position="326"/>
        <end position="348"/>
    </location>
</feature>
<evidence type="ECO:0000256" key="3">
    <source>
        <dbReference type="ARBA" id="ARBA00022989"/>
    </source>
</evidence>
<dbReference type="EMBL" id="CAMAPF010000967">
    <property type="protein sequence ID" value="CAH9132088.1"/>
    <property type="molecule type" value="Genomic_DNA"/>
</dbReference>
<dbReference type="Pfam" id="PF06423">
    <property type="entry name" value="GWT1"/>
    <property type="match status" value="1"/>
</dbReference>
<feature type="transmembrane region" description="Helical" evidence="5">
    <location>
        <begin position="167"/>
        <end position="185"/>
    </location>
</feature>
<feature type="transmembrane region" description="Helical" evidence="5">
    <location>
        <begin position="394"/>
        <end position="415"/>
    </location>
</feature>
<dbReference type="InterPro" id="IPR009447">
    <property type="entry name" value="PIGW/GWT1"/>
</dbReference>
<feature type="transmembrane region" description="Helical" evidence="5">
    <location>
        <begin position="435"/>
        <end position="453"/>
    </location>
</feature>
<keyword evidence="4 5" id="KW-0472">Membrane</keyword>
<comment type="subcellular location">
    <subcellularLocation>
        <location evidence="1">Membrane</location>
        <topology evidence="1">Multi-pass membrane protein</topology>
    </subcellularLocation>
</comment>
<comment type="caution">
    <text evidence="6">The sequence shown here is derived from an EMBL/GenBank/DDBJ whole genome shotgun (WGS) entry which is preliminary data.</text>
</comment>
<evidence type="ECO:0000313" key="7">
    <source>
        <dbReference type="Proteomes" id="UP001152523"/>
    </source>
</evidence>
<dbReference type="AlphaFoldDB" id="A0AAV0F9J0"/>
<accession>A0AAV0F9J0</accession>
<feature type="transmembrane region" description="Helical" evidence="5">
    <location>
        <begin position="125"/>
        <end position="146"/>
    </location>
</feature>
<dbReference type="GO" id="GO:0072659">
    <property type="term" value="P:protein localization to plasma membrane"/>
    <property type="evidence" value="ECO:0007669"/>
    <property type="project" value="TreeGrafter"/>
</dbReference>
<dbReference type="PANTHER" id="PTHR20661">
    <property type="entry name" value="PHOSPHATIDYLINOSITOL-GLYCAN BIOSYNTHESIS CLASS W PROTEIN"/>
    <property type="match status" value="1"/>
</dbReference>
<sequence>MLHRLLHFIVPSLLRSQSPPEFQILMDTPLKSLNPNKHLKERFVSNLTGSSMLELFSLMTTLSIVILLRRSTGLNTQIGGLLKKHDKDNGIIRTKNLAMYIAAVSLDFLCIVVPFILYTTVLADWIYINTSLVAALLLLCIFSGRFGSPFQDDGLQSLRQNISAYRVSMMLLTCLCILAVDFKIFPRRFAKTETYGTSLMDLGVGSFVLTNSFVSRQARGISAVSFSNSLRSTWPLTFLGLVRLISTSSVDYQVHVGEYGMHWNFFFTLAGVAILSSIINVPPNYCGILGLFILLGYQLCLLLGFNEYLLSDDKRGADLISQNKEGVFSIFGYWSLYLIGVQLGHYLFFGNHYNATTFRNNKWAMKRVCALSLSFWLLTYILDKHVERVSRRMCNLAYVSFVLAQNLQVLGIIMLSGYASQHKISVLEEAFNQNLLASFLLANMLTGLVNLSVNTLSVTSSSALAILLLYAFVLSIVVGFANLYGLKFKFW</sequence>
<evidence type="ECO:0000256" key="1">
    <source>
        <dbReference type="ARBA" id="ARBA00004141"/>
    </source>
</evidence>
<reference evidence="6" key="1">
    <citation type="submission" date="2022-07" db="EMBL/GenBank/DDBJ databases">
        <authorList>
            <person name="Macas J."/>
            <person name="Novak P."/>
            <person name="Neumann P."/>
        </authorList>
    </citation>
    <scope>NUCLEOTIDE SEQUENCE</scope>
</reference>
<evidence type="ECO:0000313" key="6">
    <source>
        <dbReference type="EMBL" id="CAH9132088.1"/>
    </source>
</evidence>
<dbReference type="GO" id="GO:0006506">
    <property type="term" value="P:GPI anchor biosynthetic process"/>
    <property type="evidence" value="ECO:0007669"/>
    <property type="project" value="InterPro"/>
</dbReference>
<dbReference type="GO" id="GO:0032216">
    <property type="term" value="F:glucosaminyl-phosphatidylinositol O-acyltransferase activity"/>
    <property type="evidence" value="ECO:0007669"/>
    <property type="project" value="TreeGrafter"/>
</dbReference>
<evidence type="ECO:0000256" key="2">
    <source>
        <dbReference type="ARBA" id="ARBA00022692"/>
    </source>
</evidence>
<feature type="transmembrane region" description="Helical" evidence="5">
    <location>
        <begin position="262"/>
        <end position="281"/>
    </location>
</feature>
<dbReference type="GO" id="GO:0005783">
    <property type="term" value="C:endoplasmic reticulum"/>
    <property type="evidence" value="ECO:0007669"/>
    <property type="project" value="TreeGrafter"/>
</dbReference>
<protein>
    <recommendedName>
        <fullName evidence="8">GPI-anchored wall transfer protein</fullName>
    </recommendedName>
</protein>
<dbReference type="GO" id="GO:0016020">
    <property type="term" value="C:membrane"/>
    <property type="evidence" value="ECO:0007669"/>
    <property type="project" value="UniProtKB-SubCell"/>
</dbReference>
<keyword evidence="2 5" id="KW-0812">Transmembrane</keyword>
<feature type="transmembrane region" description="Helical" evidence="5">
    <location>
        <begin position="363"/>
        <end position="382"/>
    </location>
</feature>
<keyword evidence="3 5" id="KW-1133">Transmembrane helix</keyword>